<gene>
    <name evidence="1" type="ORF">J2X78_001269</name>
</gene>
<keyword evidence="2" id="KW-1185">Reference proteome</keyword>
<dbReference type="Proteomes" id="UP001246858">
    <property type="component" value="Unassembled WGS sequence"/>
</dbReference>
<sequence>MGKKKIICDTDVLIDYFDASQKRHSETKIILDQNIGLSNILISSITKMELILGATNKADLTACSC</sequence>
<accession>A0ACC6KU62</accession>
<dbReference type="EMBL" id="JAVDTF010000001">
    <property type="protein sequence ID" value="MDR6782717.1"/>
    <property type="molecule type" value="Genomic_DNA"/>
</dbReference>
<name>A0ACC6KU62_9SPHI</name>
<organism evidence="1 2">
    <name type="scientific">Pedobacter africanus</name>
    <dbReference type="NCBI Taxonomy" id="151894"/>
    <lineage>
        <taxon>Bacteria</taxon>
        <taxon>Pseudomonadati</taxon>
        <taxon>Bacteroidota</taxon>
        <taxon>Sphingobacteriia</taxon>
        <taxon>Sphingobacteriales</taxon>
        <taxon>Sphingobacteriaceae</taxon>
        <taxon>Pedobacter</taxon>
    </lineage>
</organism>
<evidence type="ECO:0000313" key="2">
    <source>
        <dbReference type="Proteomes" id="UP001246858"/>
    </source>
</evidence>
<comment type="caution">
    <text evidence="1">The sequence shown here is derived from an EMBL/GenBank/DDBJ whole genome shotgun (WGS) entry which is preliminary data.</text>
</comment>
<protein>
    <submittedName>
        <fullName evidence="1">Nucleic acid-binding protein</fullName>
    </submittedName>
</protein>
<proteinExistence type="predicted"/>
<reference evidence="1" key="1">
    <citation type="submission" date="2023-07" db="EMBL/GenBank/DDBJ databases">
        <title>Sorghum-associated microbial communities from plants grown in Nebraska, USA.</title>
        <authorList>
            <person name="Schachtman D."/>
        </authorList>
    </citation>
    <scope>NUCLEOTIDE SEQUENCE</scope>
    <source>
        <strain evidence="1">2697</strain>
    </source>
</reference>
<evidence type="ECO:0000313" key="1">
    <source>
        <dbReference type="EMBL" id="MDR6782717.1"/>
    </source>
</evidence>